<dbReference type="STRING" id="63186.ZOBELLIA_3893"/>
<dbReference type="SUPFAM" id="SSF56935">
    <property type="entry name" value="Porins"/>
    <property type="match status" value="1"/>
</dbReference>
<dbReference type="AlphaFoldDB" id="G0L2B7"/>
<dbReference type="EMBL" id="FP476056">
    <property type="protein sequence ID" value="CAZ98031.1"/>
    <property type="molecule type" value="Genomic_DNA"/>
</dbReference>
<dbReference type="NCBIfam" id="TIGR04056">
    <property type="entry name" value="OMP_RagA_SusC"/>
    <property type="match status" value="1"/>
</dbReference>
<evidence type="ECO:0000259" key="3">
    <source>
        <dbReference type="Pfam" id="PF07715"/>
    </source>
</evidence>
<keyword evidence="1" id="KW-0813">Transport</keyword>
<keyword evidence="1" id="KW-0998">Cell outer membrane</keyword>
<dbReference type="KEGG" id="zga:ZOBELLIA_3893"/>
<dbReference type="Pfam" id="PF07715">
    <property type="entry name" value="Plug"/>
    <property type="match status" value="1"/>
</dbReference>
<evidence type="ECO:0000313" key="4">
    <source>
        <dbReference type="EMBL" id="CAZ98031.1"/>
    </source>
</evidence>
<dbReference type="FunFam" id="2.170.130.10:FF:000003">
    <property type="entry name" value="SusC/RagA family TonB-linked outer membrane protein"/>
    <property type="match status" value="1"/>
</dbReference>
<dbReference type="PATRIC" id="fig|63186.3.peg.3812"/>
<proteinExistence type="inferred from homology"/>
<dbReference type="InterPro" id="IPR023997">
    <property type="entry name" value="TonB-dep_OMP_SusC/RagA_CS"/>
</dbReference>
<keyword evidence="4" id="KW-0675">Receptor</keyword>
<dbReference type="RefSeq" id="WP_013995221.1">
    <property type="nucleotide sequence ID" value="NC_015844.1"/>
</dbReference>
<dbReference type="InterPro" id="IPR037066">
    <property type="entry name" value="Plug_dom_sf"/>
</dbReference>
<dbReference type="NCBIfam" id="TIGR04057">
    <property type="entry name" value="SusC_RagA_signa"/>
    <property type="match status" value="1"/>
</dbReference>
<protein>
    <submittedName>
        <fullName evidence="4">TonB-dependent Receptor</fullName>
    </submittedName>
</protein>
<reference evidence="4 5" key="2">
    <citation type="journal article" date="2012" name="Environ. Microbiol.">
        <title>Characterization of the first alginolytic operons in a marine bacterium: from their emergence in marine Flavobacteriia to their independent transfers to marine Proteobacteria and human gut Bacteroides.</title>
        <authorList>
            <person name="Thomas F."/>
            <person name="Barbeyron T."/>
            <person name="Tonon T."/>
            <person name="Genicot S."/>
            <person name="Czjzek M."/>
            <person name="Michel G."/>
        </authorList>
    </citation>
    <scope>NUCLEOTIDE SEQUENCE [LARGE SCALE GENOMIC DNA]</scope>
    <source>
        <strain evidence="5">DSM 12802 / CCUG 47099 / CIP 106680 / NCIMB 13871 / Dsij</strain>
    </source>
</reference>
<dbReference type="SUPFAM" id="SSF49464">
    <property type="entry name" value="Carboxypeptidase regulatory domain-like"/>
    <property type="match status" value="1"/>
</dbReference>
<feature type="chain" id="PRO_5003402416" evidence="2">
    <location>
        <begin position="25"/>
        <end position="1027"/>
    </location>
</feature>
<gene>
    <name evidence="4" type="ordered locus">zobellia_3893</name>
</gene>
<evidence type="ECO:0000313" key="5">
    <source>
        <dbReference type="Proteomes" id="UP000008898"/>
    </source>
</evidence>
<dbReference type="GO" id="GO:0009279">
    <property type="term" value="C:cell outer membrane"/>
    <property type="evidence" value="ECO:0007669"/>
    <property type="project" value="UniProtKB-SubCell"/>
</dbReference>
<feature type="signal peptide" evidence="2">
    <location>
        <begin position="1"/>
        <end position="24"/>
    </location>
</feature>
<reference evidence="5" key="1">
    <citation type="submission" date="2009-07" db="EMBL/GenBank/DDBJ databases">
        <title>Complete genome sequence of Zobellia galactanivorans Dsij.</title>
        <authorList>
            <consortium name="Genoscope - CEA"/>
        </authorList>
    </citation>
    <scope>NUCLEOTIDE SEQUENCE [LARGE SCALE GENOMIC DNA]</scope>
    <source>
        <strain evidence="5">DSM 12802 / CCUG 47099 / CIP 106680 / NCIMB 13871 / Dsij</strain>
    </source>
</reference>
<dbReference type="InterPro" id="IPR023996">
    <property type="entry name" value="TonB-dep_OMP_SusC/RagA"/>
</dbReference>
<name>G0L2B7_ZOBGA</name>
<evidence type="ECO:0000256" key="1">
    <source>
        <dbReference type="PROSITE-ProRule" id="PRU01360"/>
    </source>
</evidence>
<dbReference type="Gene3D" id="2.60.40.1120">
    <property type="entry name" value="Carboxypeptidase-like, regulatory domain"/>
    <property type="match status" value="1"/>
</dbReference>
<dbReference type="HOGENOM" id="CLU_004317_1_1_10"/>
<comment type="similarity">
    <text evidence="1">Belongs to the TonB-dependent receptor family.</text>
</comment>
<dbReference type="InterPro" id="IPR039426">
    <property type="entry name" value="TonB-dep_rcpt-like"/>
</dbReference>
<feature type="domain" description="TonB-dependent receptor plug" evidence="3">
    <location>
        <begin position="115"/>
        <end position="224"/>
    </location>
</feature>
<organism evidence="4 5">
    <name type="scientific">Zobellia galactanivorans (strain DSM 12802 / CCUG 47099 / CIP 106680 / NCIMB 13871 / Dsij)</name>
    <dbReference type="NCBI Taxonomy" id="63186"/>
    <lineage>
        <taxon>Bacteria</taxon>
        <taxon>Pseudomonadati</taxon>
        <taxon>Bacteroidota</taxon>
        <taxon>Flavobacteriia</taxon>
        <taxon>Flavobacteriales</taxon>
        <taxon>Flavobacteriaceae</taxon>
        <taxon>Zobellia</taxon>
    </lineage>
</organism>
<comment type="subcellular location">
    <subcellularLocation>
        <location evidence="1">Cell outer membrane</location>
        <topology evidence="1">Multi-pass membrane protein</topology>
    </subcellularLocation>
</comment>
<evidence type="ECO:0000256" key="2">
    <source>
        <dbReference type="SAM" id="SignalP"/>
    </source>
</evidence>
<dbReference type="PROSITE" id="PS52016">
    <property type="entry name" value="TONB_DEPENDENT_REC_3"/>
    <property type="match status" value="1"/>
</dbReference>
<keyword evidence="5" id="KW-1185">Reference proteome</keyword>
<dbReference type="Gene3D" id="2.170.130.10">
    <property type="entry name" value="TonB-dependent receptor, plug domain"/>
    <property type="match status" value="1"/>
</dbReference>
<dbReference type="Proteomes" id="UP000008898">
    <property type="component" value="Chromosome"/>
</dbReference>
<keyword evidence="2" id="KW-0732">Signal</keyword>
<keyword evidence="1" id="KW-0812">Transmembrane</keyword>
<sequence length="1027" mass="114500">MSRRLIQNVLALFIFITSSNYVLGQTVTGSVKDKSGPLPGASVVVKGTTMGTQTDFDGNYTVEDVTADAVLVFSYIGYRTQEVLIGGQTNIDVVLEDDAQSLDEVVVVGYGTQKKSNLTGAVSIVKTEEIEKAHVANASNAIVGRTPGVVAKQASGEPGKDGSNIYIRGVATYQGNTTPGIIIDGIERNMSDFSQLDPNEIESVNVLKDAASAAIFGMRGANGVIVIKTKRGKVGKLSAKFSSNFGFQSPTQLPEFTNSYEYATLANEREKLMNPTSTTPRFTDEEIQKFKDGSDPDRYPNTDWYNLILENDFALQQQHNLSMSGGGEMVKYFTSLGYLDQGGLYDALNFDRYNLRTNVDIDFSKNTTFSVDISGRMEETKESNTSSQAVFAESLRNASIMPAVFSNGNLASPFGGHNNTYAAIKDGGYANTENNSILTRLQLEQQLPWIPGLSVKGVVSLDKNYYKRETWSSDPQTYSIEANGEYIKSPRQKPQLNLTQNESEFLETQLAFNYNRIFGDHSISGLAMFFQKETNVSYSNIRAFDFSSEVLQQINAAAQNVSTGNTDQFGRQSYIGRLNYSYKQRYLFEANVRRDGTENFAPDYRWGTFSSFSGAWILSEENFFENVKGIDFLKIRGSYGTLGNDQINTDRFPYYNKYNLYTAKNWLNSKLNYGDYIFDGSYVKGYEPGALGNESITWETSTKSNIGLDAKLFRDIDFTFDYFTEKRSDILTQRSASVPLHFGATLPLENIGEVENKGFEVALGYTKRLEELTFYLNGNFTYAKNKIINMDEAEGTSEFLRREGRPIDAYYGYKALGIFKTQAEIDGFAAQELQGEGYQTKPGDVKYADVNGDGKVDAGDRTYLGEGNVPNIIYGFSGGLDYKNFDFSFMFQGAADVQYQLQSQIVWPFFNDGGVPQFWADNHWSASNPNAQYSNIDVNNHNFPTDATSSLYVYDASYLRLKNIELGFSFPQEVVSQLNLTNVRIYLGGQNLLTFSDVPQVDPETINSMGQTYPNIKSYNFGIKIDF</sequence>
<keyword evidence="1" id="KW-0472">Membrane</keyword>
<dbReference type="Pfam" id="PF13715">
    <property type="entry name" value="CarbopepD_reg_2"/>
    <property type="match status" value="1"/>
</dbReference>
<dbReference type="InterPro" id="IPR008969">
    <property type="entry name" value="CarboxyPept-like_regulatory"/>
</dbReference>
<dbReference type="InterPro" id="IPR012910">
    <property type="entry name" value="Plug_dom"/>
</dbReference>
<keyword evidence="1" id="KW-1134">Transmembrane beta strand</keyword>
<accession>G0L2B7</accession>
<dbReference type="OrthoDB" id="9768177at2"/>